<dbReference type="AlphaFoldDB" id="A0A1B7MEV1"/>
<dbReference type="InterPro" id="IPR012571">
    <property type="entry name" value="Mdm31/Mdm32"/>
</dbReference>
<evidence type="ECO:0000313" key="12">
    <source>
        <dbReference type="Proteomes" id="UP000092154"/>
    </source>
</evidence>
<dbReference type="OrthoDB" id="17678at2759"/>
<evidence type="ECO:0000256" key="9">
    <source>
        <dbReference type="ARBA" id="ARBA00025191"/>
    </source>
</evidence>
<keyword evidence="3" id="KW-0812">Transmembrane</keyword>
<proteinExistence type="inferred from homology"/>
<comment type="subcellular location">
    <subcellularLocation>
        <location evidence="1">Mitochondrion inner membrane</location>
    </subcellularLocation>
</comment>
<feature type="region of interest" description="Disordered" evidence="10">
    <location>
        <begin position="60"/>
        <end position="84"/>
    </location>
</feature>
<organism evidence="11 12">
    <name type="scientific">Rhizopogon vinicolor AM-OR11-026</name>
    <dbReference type="NCBI Taxonomy" id="1314800"/>
    <lineage>
        <taxon>Eukaryota</taxon>
        <taxon>Fungi</taxon>
        <taxon>Dikarya</taxon>
        <taxon>Basidiomycota</taxon>
        <taxon>Agaricomycotina</taxon>
        <taxon>Agaricomycetes</taxon>
        <taxon>Agaricomycetidae</taxon>
        <taxon>Boletales</taxon>
        <taxon>Suillineae</taxon>
        <taxon>Rhizopogonaceae</taxon>
        <taxon>Rhizopogon</taxon>
    </lineage>
</organism>
<evidence type="ECO:0000256" key="1">
    <source>
        <dbReference type="ARBA" id="ARBA00004273"/>
    </source>
</evidence>
<keyword evidence="12" id="KW-1185">Reference proteome</keyword>
<gene>
    <name evidence="11" type="ORF">K503DRAFT_777825</name>
</gene>
<accession>A0A1B7MEV1</accession>
<protein>
    <submittedName>
        <fullName evidence="11">Mitochondrial distribution and morphology protein family 31/32</fullName>
    </submittedName>
</protein>
<dbReference type="Proteomes" id="UP000092154">
    <property type="component" value="Unassembled WGS sequence"/>
</dbReference>
<dbReference type="EMBL" id="KV449580">
    <property type="protein sequence ID" value="OAX31126.1"/>
    <property type="molecule type" value="Genomic_DNA"/>
</dbReference>
<dbReference type="InParanoid" id="A0A1B7MEV1"/>
<feature type="non-terminal residue" evidence="11">
    <location>
        <position position="150"/>
    </location>
</feature>
<dbReference type="PANTHER" id="PTHR31068">
    <property type="entry name" value="MITOCHONDRIAL DISTRIBUTION AND MORPHOLOGY PROTEIN 31"/>
    <property type="match status" value="1"/>
</dbReference>
<keyword evidence="6" id="KW-1133">Transmembrane helix</keyword>
<keyword evidence="8" id="KW-0472">Membrane</keyword>
<keyword evidence="4" id="KW-0999">Mitochondrion inner membrane</keyword>
<keyword evidence="5" id="KW-0809">Transit peptide</keyword>
<dbReference type="Pfam" id="PF08118">
    <property type="entry name" value="MDM31_MDM32"/>
    <property type="match status" value="1"/>
</dbReference>
<evidence type="ECO:0000256" key="6">
    <source>
        <dbReference type="ARBA" id="ARBA00022989"/>
    </source>
</evidence>
<dbReference type="GO" id="GO:0000001">
    <property type="term" value="P:mitochondrion inheritance"/>
    <property type="evidence" value="ECO:0007669"/>
    <property type="project" value="InterPro"/>
</dbReference>
<evidence type="ECO:0000313" key="11">
    <source>
        <dbReference type="EMBL" id="OAX31126.1"/>
    </source>
</evidence>
<evidence type="ECO:0000256" key="4">
    <source>
        <dbReference type="ARBA" id="ARBA00022792"/>
    </source>
</evidence>
<reference evidence="11 12" key="1">
    <citation type="submission" date="2016-06" db="EMBL/GenBank/DDBJ databases">
        <title>Comparative genomics of the ectomycorrhizal sister species Rhizopogon vinicolor and Rhizopogon vesiculosus (Basidiomycota: Boletales) reveals a divergence of the mating type B locus.</title>
        <authorList>
            <consortium name="DOE Joint Genome Institute"/>
            <person name="Mujic A.B."/>
            <person name="Kuo A."/>
            <person name="Tritt A."/>
            <person name="Lipzen A."/>
            <person name="Chen C."/>
            <person name="Johnson J."/>
            <person name="Sharma A."/>
            <person name="Barry K."/>
            <person name="Grigoriev I.V."/>
            <person name="Spatafora J.W."/>
        </authorList>
    </citation>
    <scope>NUCLEOTIDE SEQUENCE [LARGE SCALE GENOMIC DNA]</scope>
    <source>
        <strain evidence="11 12">AM-OR11-026</strain>
    </source>
</reference>
<sequence>MQNSTTLEGGPLSWITSGKVDAVLNIKFPRDEEDDFALNAILGELADAITTAASASLPIPGQRELAKPPLTAPAPDEENEADDQPKIVIDIDLRYRDIEAAVPLFTSDLSYVNSALIRPIVAFMNARRTLVPIHCRVVKDLSDFDGAWTV</sequence>
<evidence type="ECO:0000256" key="3">
    <source>
        <dbReference type="ARBA" id="ARBA00022692"/>
    </source>
</evidence>
<dbReference type="GO" id="GO:0005743">
    <property type="term" value="C:mitochondrial inner membrane"/>
    <property type="evidence" value="ECO:0007669"/>
    <property type="project" value="UniProtKB-SubCell"/>
</dbReference>
<name>A0A1B7MEV1_9AGAM</name>
<evidence type="ECO:0000256" key="10">
    <source>
        <dbReference type="SAM" id="MobiDB-lite"/>
    </source>
</evidence>
<comment type="similarity">
    <text evidence="2">Belongs to the MDM31/MDM32 family.</text>
</comment>
<keyword evidence="7" id="KW-0496">Mitochondrion</keyword>
<evidence type="ECO:0000256" key="8">
    <source>
        <dbReference type="ARBA" id="ARBA00023136"/>
    </source>
</evidence>
<dbReference type="PANTHER" id="PTHR31068:SF0">
    <property type="entry name" value="MITOCHONDRIAL DISTRIBUTION AND MORPHOLOGY PROTEIN 31"/>
    <property type="match status" value="1"/>
</dbReference>
<dbReference type="GO" id="GO:0007005">
    <property type="term" value="P:mitochondrion organization"/>
    <property type="evidence" value="ECO:0007669"/>
    <property type="project" value="InterPro"/>
</dbReference>
<evidence type="ECO:0000256" key="2">
    <source>
        <dbReference type="ARBA" id="ARBA00005687"/>
    </source>
</evidence>
<evidence type="ECO:0000256" key="5">
    <source>
        <dbReference type="ARBA" id="ARBA00022946"/>
    </source>
</evidence>
<evidence type="ECO:0000256" key="7">
    <source>
        <dbReference type="ARBA" id="ARBA00023128"/>
    </source>
</evidence>
<comment type="function">
    <text evidence="9">Involved in the organization of the mitochondrial membranes and the global structure of the mitochondria. Also required for mitochondrial distribution and mobility as well as for the maintenance of mitochondrial DNA nucleoids structures.</text>
</comment>